<dbReference type="GO" id="GO:0015187">
    <property type="term" value="F:glycine transmembrane transporter activity"/>
    <property type="evidence" value="ECO:0007669"/>
    <property type="project" value="TreeGrafter"/>
</dbReference>
<feature type="transmembrane region" description="Helical" evidence="9">
    <location>
        <begin position="83"/>
        <end position="105"/>
    </location>
</feature>
<evidence type="ECO:0000313" key="10">
    <source>
        <dbReference type="EMBL" id="KAH8032610.1"/>
    </source>
</evidence>
<feature type="binding site" evidence="8">
    <location>
        <position position="154"/>
    </location>
    <ligand>
        <name>Na(+)</name>
        <dbReference type="ChEBI" id="CHEBI:29101"/>
        <label>1</label>
    </ligand>
</feature>
<dbReference type="GO" id="GO:0005283">
    <property type="term" value="F:amino acid:sodium symporter activity"/>
    <property type="evidence" value="ECO:0007669"/>
    <property type="project" value="TreeGrafter"/>
</dbReference>
<evidence type="ECO:0000256" key="5">
    <source>
        <dbReference type="ARBA" id="ARBA00022847"/>
    </source>
</evidence>
<protein>
    <submittedName>
        <fullName evidence="10">Uncharacterized protein</fullName>
    </submittedName>
</protein>
<dbReference type="PROSITE" id="PS50267">
    <property type="entry name" value="NA_NEUROTRAN_SYMP_3"/>
    <property type="match status" value="1"/>
</dbReference>
<dbReference type="InterPro" id="IPR000175">
    <property type="entry name" value="Na/ntran_symport"/>
</dbReference>
<feature type="transmembrane region" description="Helical" evidence="9">
    <location>
        <begin position="274"/>
        <end position="298"/>
    </location>
</feature>
<dbReference type="PANTHER" id="PTHR11616">
    <property type="entry name" value="SODIUM/CHLORIDE DEPENDENT TRANSPORTER"/>
    <property type="match status" value="1"/>
</dbReference>
<dbReference type="Proteomes" id="UP000821866">
    <property type="component" value="Chromosome 3"/>
</dbReference>
<keyword evidence="6 9" id="KW-1133">Transmembrane helix</keyword>
<dbReference type="AlphaFoldDB" id="A0A9J6EE80"/>
<evidence type="ECO:0000256" key="9">
    <source>
        <dbReference type="SAM" id="Phobius"/>
    </source>
</evidence>
<evidence type="ECO:0000256" key="1">
    <source>
        <dbReference type="ARBA" id="ARBA00004141"/>
    </source>
</evidence>
<evidence type="ECO:0000313" key="11">
    <source>
        <dbReference type="Proteomes" id="UP000821866"/>
    </source>
</evidence>
<comment type="subcellular location">
    <subcellularLocation>
        <location evidence="1">Membrane</location>
        <topology evidence="1">Multi-pass membrane protein</topology>
    </subcellularLocation>
</comment>
<keyword evidence="11" id="KW-1185">Reference proteome</keyword>
<feature type="transmembrane region" description="Helical" evidence="9">
    <location>
        <begin position="53"/>
        <end position="71"/>
    </location>
</feature>
<name>A0A9J6EE80_RHIMP</name>
<keyword evidence="4 9" id="KW-0812">Transmembrane</keyword>
<evidence type="ECO:0000256" key="8">
    <source>
        <dbReference type="PIRSR" id="PIRSR600175-1"/>
    </source>
</evidence>
<keyword evidence="8" id="KW-0479">Metal-binding</keyword>
<dbReference type="PANTHER" id="PTHR11616:SF236">
    <property type="entry name" value="TRANSPORTER"/>
    <property type="match status" value="1"/>
</dbReference>
<reference evidence="10" key="2">
    <citation type="submission" date="2021-09" db="EMBL/GenBank/DDBJ databases">
        <authorList>
            <person name="Jia N."/>
            <person name="Wang J."/>
            <person name="Shi W."/>
            <person name="Du L."/>
            <person name="Sun Y."/>
            <person name="Zhan W."/>
            <person name="Jiang J."/>
            <person name="Wang Q."/>
            <person name="Zhang B."/>
            <person name="Ji P."/>
            <person name="Sakyi L.B."/>
            <person name="Cui X."/>
            <person name="Yuan T."/>
            <person name="Jiang B."/>
            <person name="Yang W."/>
            <person name="Lam T.T.-Y."/>
            <person name="Chang Q."/>
            <person name="Ding S."/>
            <person name="Wang X."/>
            <person name="Zhu J."/>
            <person name="Ruan X."/>
            <person name="Zhao L."/>
            <person name="Wei J."/>
            <person name="Que T."/>
            <person name="Du C."/>
            <person name="Cheng J."/>
            <person name="Dai P."/>
            <person name="Han X."/>
            <person name="Huang E."/>
            <person name="Gao Y."/>
            <person name="Liu J."/>
            <person name="Shao H."/>
            <person name="Ye R."/>
            <person name="Li L."/>
            <person name="Wei W."/>
            <person name="Wang X."/>
            <person name="Wang C."/>
            <person name="Huo Q."/>
            <person name="Li W."/>
            <person name="Guo W."/>
            <person name="Chen H."/>
            <person name="Chen S."/>
            <person name="Zhou L."/>
            <person name="Zhou L."/>
            <person name="Ni X."/>
            <person name="Tian J."/>
            <person name="Zhou Y."/>
            <person name="Sheng Y."/>
            <person name="Liu T."/>
            <person name="Pan Y."/>
            <person name="Xia L."/>
            <person name="Li J."/>
            <person name="Zhao F."/>
            <person name="Cao W."/>
        </authorList>
    </citation>
    <scope>NUCLEOTIDE SEQUENCE</scope>
    <source>
        <strain evidence="10">Rmic-2018</strain>
        <tissue evidence="10">Larvae</tissue>
    </source>
</reference>
<dbReference type="VEuPathDB" id="VectorBase:LOC119164843"/>
<dbReference type="InterPro" id="IPR037272">
    <property type="entry name" value="SNS_sf"/>
</dbReference>
<dbReference type="EMBL" id="JABSTU010000005">
    <property type="protein sequence ID" value="KAH8032610.1"/>
    <property type="molecule type" value="Genomic_DNA"/>
</dbReference>
<dbReference type="GO" id="GO:0089718">
    <property type="term" value="P:amino acid import across plasma membrane"/>
    <property type="evidence" value="ECO:0007669"/>
    <property type="project" value="TreeGrafter"/>
</dbReference>
<comment type="similarity">
    <text evidence="2">Belongs to the sodium:neurotransmitter symporter (SNF) (TC 2.A.22) family.</text>
</comment>
<evidence type="ECO:0000256" key="2">
    <source>
        <dbReference type="ARBA" id="ARBA00006459"/>
    </source>
</evidence>
<keyword evidence="7 9" id="KW-0472">Membrane</keyword>
<proteinExistence type="inferred from homology"/>
<evidence type="ECO:0000256" key="4">
    <source>
        <dbReference type="ARBA" id="ARBA00022692"/>
    </source>
</evidence>
<keyword evidence="5" id="KW-0769">Symport</keyword>
<evidence type="ECO:0000256" key="6">
    <source>
        <dbReference type="ARBA" id="ARBA00022989"/>
    </source>
</evidence>
<keyword evidence="3" id="KW-0813">Transport</keyword>
<accession>A0A9J6EE80</accession>
<dbReference type="GO" id="GO:0046872">
    <property type="term" value="F:metal ion binding"/>
    <property type="evidence" value="ECO:0007669"/>
    <property type="project" value="UniProtKB-KW"/>
</dbReference>
<dbReference type="GO" id="GO:0005886">
    <property type="term" value="C:plasma membrane"/>
    <property type="evidence" value="ECO:0007669"/>
    <property type="project" value="TreeGrafter"/>
</dbReference>
<organism evidence="10 11">
    <name type="scientific">Rhipicephalus microplus</name>
    <name type="common">Cattle tick</name>
    <name type="synonym">Boophilus microplus</name>
    <dbReference type="NCBI Taxonomy" id="6941"/>
    <lineage>
        <taxon>Eukaryota</taxon>
        <taxon>Metazoa</taxon>
        <taxon>Ecdysozoa</taxon>
        <taxon>Arthropoda</taxon>
        <taxon>Chelicerata</taxon>
        <taxon>Arachnida</taxon>
        <taxon>Acari</taxon>
        <taxon>Parasitiformes</taxon>
        <taxon>Ixodida</taxon>
        <taxon>Ixodoidea</taxon>
        <taxon>Ixodidae</taxon>
        <taxon>Rhipicephalinae</taxon>
        <taxon>Rhipicephalus</taxon>
        <taxon>Boophilus</taxon>
    </lineage>
</organism>
<evidence type="ECO:0000256" key="3">
    <source>
        <dbReference type="ARBA" id="ARBA00022448"/>
    </source>
</evidence>
<reference evidence="10" key="1">
    <citation type="journal article" date="2020" name="Cell">
        <title>Large-Scale Comparative Analyses of Tick Genomes Elucidate Their Genetic Diversity and Vector Capacities.</title>
        <authorList>
            <consortium name="Tick Genome and Microbiome Consortium (TIGMIC)"/>
            <person name="Jia N."/>
            <person name="Wang J."/>
            <person name="Shi W."/>
            <person name="Du L."/>
            <person name="Sun Y."/>
            <person name="Zhan W."/>
            <person name="Jiang J.F."/>
            <person name="Wang Q."/>
            <person name="Zhang B."/>
            <person name="Ji P."/>
            <person name="Bell-Sakyi L."/>
            <person name="Cui X.M."/>
            <person name="Yuan T.T."/>
            <person name="Jiang B.G."/>
            <person name="Yang W.F."/>
            <person name="Lam T.T."/>
            <person name="Chang Q.C."/>
            <person name="Ding S.J."/>
            <person name="Wang X.J."/>
            <person name="Zhu J.G."/>
            <person name="Ruan X.D."/>
            <person name="Zhao L."/>
            <person name="Wei J.T."/>
            <person name="Ye R.Z."/>
            <person name="Que T.C."/>
            <person name="Du C.H."/>
            <person name="Zhou Y.H."/>
            <person name="Cheng J.X."/>
            <person name="Dai P.F."/>
            <person name="Guo W.B."/>
            <person name="Han X.H."/>
            <person name="Huang E.J."/>
            <person name="Li L.F."/>
            <person name="Wei W."/>
            <person name="Gao Y.C."/>
            <person name="Liu J.Z."/>
            <person name="Shao H.Z."/>
            <person name="Wang X."/>
            <person name="Wang C.C."/>
            <person name="Yang T.C."/>
            <person name="Huo Q.B."/>
            <person name="Li W."/>
            <person name="Chen H.Y."/>
            <person name="Chen S.E."/>
            <person name="Zhou L.G."/>
            <person name="Ni X.B."/>
            <person name="Tian J.H."/>
            <person name="Sheng Y."/>
            <person name="Liu T."/>
            <person name="Pan Y.S."/>
            <person name="Xia L.Y."/>
            <person name="Li J."/>
            <person name="Zhao F."/>
            <person name="Cao W.C."/>
        </authorList>
    </citation>
    <scope>NUCLEOTIDE SEQUENCE</scope>
    <source>
        <strain evidence="10">Rmic-2018</strain>
    </source>
</reference>
<sequence length="376" mass="41883">MGESGIAPTQGRSNRRVSRRYGFALGLVAFGKLPRSAASQCAAYLVWKNAAEQIFYSLSLAEGMIICFGGFNEFKNRLHEDVLVVALADFIVSMMGGMVVFAVLGNMAYNMEVPVTDVVSSGVGLAFIAYPQALSRIAYPQFWSAAFYAMLFFLAIDTEPAPTTAFQSAAQFSSVECLLTPFKDEFPVLRSYGPLLSFAVCALMCVFGMPMASQGGLYILTMMDTYLGGYLLPWIGLAELLVVVFGYWYERAQFRRLRRFCTDIEFMTGDPPGMALKICWAVLCPLCLTWIVIADLFLYGEPVTLGEYTFPVWVNVVGHVRCPRGRPDNRRVRHPPPAQLRIRESAYLAALFLVRVVSQGENTVPRGTNRCYRHRS</sequence>
<dbReference type="GO" id="GO:0015179">
    <property type="term" value="F:L-amino acid transmembrane transporter activity"/>
    <property type="evidence" value="ECO:0007669"/>
    <property type="project" value="TreeGrafter"/>
</dbReference>
<comment type="caution">
    <text evidence="10">The sequence shown here is derived from an EMBL/GenBank/DDBJ whole genome shotgun (WGS) entry which is preliminary data.</text>
</comment>
<evidence type="ECO:0000256" key="7">
    <source>
        <dbReference type="ARBA" id="ARBA00023136"/>
    </source>
</evidence>
<feature type="transmembrane region" description="Helical" evidence="9">
    <location>
        <begin position="21"/>
        <end position="47"/>
    </location>
</feature>
<feature type="transmembrane region" description="Helical" evidence="9">
    <location>
        <begin position="195"/>
        <end position="220"/>
    </location>
</feature>
<dbReference type="Pfam" id="PF00209">
    <property type="entry name" value="SNF"/>
    <property type="match status" value="1"/>
</dbReference>
<feature type="transmembrane region" description="Helical" evidence="9">
    <location>
        <begin position="137"/>
        <end position="156"/>
    </location>
</feature>
<dbReference type="PRINTS" id="PR00176">
    <property type="entry name" value="NANEUSMPORT"/>
</dbReference>
<feature type="transmembrane region" description="Helical" evidence="9">
    <location>
        <begin position="227"/>
        <end position="249"/>
    </location>
</feature>
<keyword evidence="8" id="KW-0915">Sodium</keyword>
<feature type="binding site" evidence="8">
    <location>
        <position position="157"/>
    </location>
    <ligand>
        <name>Na(+)</name>
        <dbReference type="ChEBI" id="CHEBI:29101"/>
        <label>1</label>
    </ligand>
</feature>
<feature type="binding site" evidence="8">
    <location>
        <position position="57"/>
    </location>
    <ligand>
        <name>Na(+)</name>
        <dbReference type="ChEBI" id="CHEBI:29101"/>
        <label>1</label>
    </ligand>
</feature>
<gene>
    <name evidence="10" type="ORF">HPB51_026063</name>
</gene>
<dbReference type="SUPFAM" id="SSF161070">
    <property type="entry name" value="SNF-like"/>
    <property type="match status" value="1"/>
</dbReference>